<dbReference type="Pfam" id="PF13103">
    <property type="entry name" value="TonB_2"/>
    <property type="match status" value="1"/>
</dbReference>
<dbReference type="Gene3D" id="3.30.1150.10">
    <property type="match status" value="1"/>
</dbReference>
<dbReference type="InterPro" id="IPR006260">
    <property type="entry name" value="TonB/TolA_C"/>
</dbReference>
<protein>
    <recommendedName>
        <fullName evidence="7">TonB C-terminal domain-containing protein</fullName>
    </recommendedName>
</protein>
<comment type="subcellular location">
    <subcellularLocation>
        <location evidence="1">Membrane</location>
        <topology evidence="1">Single-pass membrane protein</topology>
    </subcellularLocation>
</comment>
<name>A0A381R875_9ZZZZ</name>
<keyword evidence="2 5" id="KW-0812">Transmembrane</keyword>
<sequence length="203" mass="22960">MQNYLSGFFVSFILHLGLVLSFANFFQIDNLYSLNKVEPMPAYLVFEKPLVIAKKKNIKKVKELIQEEPIIGPTVLETANAKAEIETVKVEKNLLLKQILGEEIKSSVEEISYYSNLIRDQVIINWKQPSSAKKGMSAEILITLVPTGEIVQVKLTKTSGNQAFDSSALNAIQKVSKFEGLDMGRRLFDNNFRKFTLVFNPEN</sequence>
<evidence type="ECO:0008006" key="7">
    <source>
        <dbReference type="Google" id="ProtNLM"/>
    </source>
</evidence>
<organism evidence="6">
    <name type="scientific">marine metagenome</name>
    <dbReference type="NCBI Taxonomy" id="408172"/>
    <lineage>
        <taxon>unclassified sequences</taxon>
        <taxon>metagenomes</taxon>
        <taxon>ecological metagenomes</taxon>
    </lineage>
</organism>
<gene>
    <name evidence="6" type="ORF">METZ01_LOCUS38587</name>
</gene>
<keyword evidence="4 5" id="KW-0472">Membrane</keyword>
<dbReference type="EMBL" id="UINC01001649">
    <property type="protein sequence ID" value="SUZ85733.1"/>
    <property type="molecule type" value="Genomic_DNA"/>
</dbReference>
<evidence type="ECO:0000256" key="4">
    <source>
        <dbReference type="ARBA" id="ARBA00023136"/>
    </source>
</evidence>
<evidence type="ECO:0000256" key="5">
    <source>
        <dbReference type="SAM" id="Phobius"/>
    </source>
</evidence>
<proteinExistence type="predicted"/>
<evidence type="ECO:0000256" key="1">
    <source>
        <dbReference type="ARBA" id="ARBA00004167"/>
    </source>
</evidence>
<accession>A0A381R875</accession>
<evidence type="ECO:0000313" key="6">
    <source>
        <dbReference type="EMBL" id="SUZ85733.1"/>
    </source>
</evidence>
<evidence type="ECO:0000256" key="2">
    <source>
        <dbReference type="ARBA" id="ARBA00022692"/>
    </source>
</evidence>
<dbReference type="AlphaFoldDB" id="A0A381R875"/>
<keyword evidence="3 5" id="KW-1133">Transmembrane helix</keyword>
<dbReference type="SUPFAM" id="SSF74653">
    <property type="entry name" value="TolA/TonB C-terminal domain"/>
    <property type="match status" value="1"/>
</dbReference>
<feature type="transmembrane region" description="Helical" evidence="5">
    <location>
        <begin position="6"/>
        <end position="26"/>
    </location>
</feature>
<reference evidence="6" key="1">
    <citation type="submission" date="2018-05" db="EMBL/GenBank/DDBJ databases">
        <authorList>
            <person name="Lanie J.A."/>
            <person name="Ng W.-L."/>
            <person name="Kazmierczak K.M."/>
            <person name="Andrzejewski T.M."/>
            <person name="Davidsen T.M."/>
            <person name="Wayne K.J."/>
            <person name="Tettelin H."/>
            <person name="Glass J.I."/>
            <person name="Rusch D."/>
            <person name="Podicherti R."/>
            <person name="Tsui H.-C.T."/>
            <person name="Winkler M.E."/>
        </authorList>
    </citation>
    <scope>NUCLEOTIDE SEQUENCE</scope>
</reference>
<dbReference type="NCBIfam" id="TIGR01352">
    <property type="entry name" value="tonB_Cterm"/>
    <property type="match status" value="1"/>
</dbReference>
<dbReference type="GO" id="GO:0016020">
    <property type="term" value="C:membrane"/>
    <property type="evidence" value="ECO:0007669"/>
    <property type="project" value="UniProtKB-SubCell"/>
</dbReference>
<evidence type="ECO:0000256" key="3">
    <source>
        <dbReference type="ARBA" id="ARBA00022989"/>
    </source>
</evidence>